<dbReference type="GO" id="GO:1990904">
    <property type="term" value="C:ribonucleoprotein complex"/>
    <property type="evidence" value="ECO:0007669"/>
    <property type="project" value="UniProtKB-KW"/>
</dbReference>
<dbReference type="PANTHER" id="PTHR13528">
    <property type="entry name" value="39S RIBOSOMAL PROTEIN L28, MITOCHONDRIAL"/>
    <property type="match status" value="1"/>
</dbReference>
<organism evidence="6">
    <name type="scientific">Polysiphonia scopulorum</name>
    <dbReference type="NCBI Taxonomy" id="257860"/>
    <lineage>
        <taxon>Eukaryota</taxon>
        <taxon>Rhodophyta</taxon>
        <taxon>Florideophyceae</taxon>
        <taxon>Rhodymeniophycidae</taxon>
        <taxon>Ceramiales</taxon>
        <taxon>Rhodomelaceae</taxon>
        <taxon>Polysiphonioideae</taxon>
        <taxon>Polysiphonia</taxon>
    </lineage>
</organism>
<sequence length="64" mass="7464">MSKICQISGKTANNGYKISHSNIKTKKLQHVNLHTKKVWSVKQNRWIKLKISTKVIKSLYKNKL</sequence>
<dbReference type="RefSeq" id="YP_009396379.1">
    <property type="nucleotide sequence ID" value="NC_035282.1"/>
</dbReference>
<accession>A0A1Z1MIC4</accession>
<dbReference type="GO" id="GO:0006412">
    <property type="term" value="P:translation"/>
    <property type="evidence" value="ECO:0007669"/>
    <property type="project" value="UniProtKB-UniRule"/>
</dbReference>
<dbReference type="AlphaFoldDB" id="A0A1Z1MIC4"/>
<comment type="subcellular location">
    <subcellularLocation>
        <location evidence="5">Plastid</location>
        <location evidence="5">Chloroplast</location>
    </subcellularLocation>
</comment>
<evidence type="ECO:0000256" key="1">
    <source>
        <dbReference type="ARBA" id="ARBA00008760"/>
    </source>
</evidence>
<comment type="similarity">
    <text evidence="1 5">Belongs to the bacterial ribosomal protein bL28 family.</text>
</comment>
<dbReference type="Gene3D" id="2.30.170.40">
    <property type="entry name" value="Ribosomal protein L28/L24"/>
    <property type="match status" value="1"/>
</dbReference>
<dbReference type="InterPro" id="IPR001383">
    <property type="entry name" value="Ribosomal_bL28_bact-type"/>
</dbReference>
<dbReference type="EMBL" id="MF101438">
    <property type="protein sequence ID" value="ARW65565.1"/>
    <property type="molecule type" value="Genomic_DNA"/>
</dbReference>
<dbReference type="GO" id="GO:0005840">
    <property type="term" value="C:ribosome"/>
    <property type="evidence" value="ECO:0007669"/>
    <property type="project" value="UniProtKB-KW"/>
</dbReference>
<dbReference type="SUPFAM" id="SSF143800">
    <property type="entry name" value="L28p-like"/>
    <property type="match status" value="1"/>
</dbReference>
<dbReference type="InterPro" id="IPR034704">
    <property type="entry name" value="Ribosomal_bL28/bL31-like_sf"/>
</dbReference>
<dbReference type="PANTHER" id="PTHR13528:SF2">
    <property type="entry name" value="LARGE RIBOSOMAL SUBUNIT PROTEIN BL28M"/>
    <property type="match status" value="1"/>
</dbReference>
<evidence type="ECO:0000256" key="5">
    <source>
        <dbReference type="HAMAP-Rule" id="MF_00373"/>
    </source>
</evidence>
<dbReference type="HAMAP" id="MF_00373">
    <property type="entry name" value="Ribosomal_bL28"/>
    <property type="match status" value="1"/>
</dbReference>
<keyword evidence="3 5" id="KW-0687">Ribonucleoprotein</keyword>
<dbReference type="GO" id="GO:0009507">
    <property type="term" value="C:chloroplast"/>
    <property type="evidence" value="ECO:0007669"/>
    <property type="project" value="UniProtKB-SubCell"/>
</dbReference>
<evidence type="ECO:0000256" key="3">
    <source>
        <dbReference type="ARBA" id="ARBA00023274"/>
    </source>
</evidence>
<dbReference type="InterPro" id="IPR026569">
    <property type="entry name" value="Ribosomal_bL28"/>
</dbReference>
<evidence type="ECO:0000313" key="6">
    <source>
        <dbReference type="EMBL" id="ARW65565.1"/>
    </source>
</evidence>
<keyword evidence="6" id="KW-0934">Plastid</keyword>
<dbReference type="GO" id="GO:0003735">
    <property type="term" value="F:structural constituent of ribosome"/>
    <property type="evidence" value="ECO:0007669"/>
    <property type="project" value="InterPro"/>
</dbReference>
<evidence type="ECO:0000256" key="4">
    <source>
        <dbReference type="ARBA" id="ARBA00035265"/>
    </source>
</evidence>
<dbReference type="GeneID" id="33358565"/>
<evidence type="ECO:0000256" key="2">
    <source>
        <dbReference type="ARBA" id="ARBA00022980"/>
    </source>
</evidence>
<reference evidence="6" key="1">
    <citation type="journal article" date="2017" name="J. Phycol.">
        <title>Analysis of chloroplast genomes and a supermatrix inform reclassification of the Rhodomelaceae (Rhodophyta).</title>
        <authorList>
            <person name="Diaz-Tapia P."/>
            <person name="Maggs C.A."/>
            <person name="West J.A."/>
            <person name="Verbruggen H."/>
        </authorList>
    </citation>
    <scope>NUCLEOTIDE SEQUENCE</scope>
    <source>
        <strain evidence="6">PD899</strain>
    </source>
</reference>
<keyword evidence="6" id="KW-0150">Chloroplast</keyword>
<gene>
    <name evidence="5 6" type="primary">rpl28</name>
</gene>
<keyword evidence="2 5" id="KW-0689">Ribosomal protein</keyword>
<geneLocation type="chloroplast" evidence="6"/>
<name>A0A1Z1MIC4_9FLOR</name>
<dbReference type="NCBIfam" id="TIGR00009">
    <property type="entry name" value="L28"/>
    <property type="match status" value="1"/>
</dbReference>
<dbReference type="Pfam" id="PF00830">
    <property type="entry name" value="Ribosomal_L28"/>
    <property type="match status" value="1"/>
</dbReference>
<proteinExistence type="inferred from homology"/>
<dbReference type="InterPro" id="IPR037147">
    <property type="entry name" value="Ribosomal_bL28_sf"/>
</dbReference>
<protein>
    <recommendedName>
        <fullName evidence="4 5">Large ribosomal subunit protein bL28c</fullName>
    </recommendedName>
</protein>